<accession>A0A8H7CCZ0</accession>
<sequence length="245" mass="26846">MAEHIDFNATIGPEEVGVIVGIQLFQVLQITMSWPGLIGLSYFPNDSTRLKTMLQGRRVVVVISILELFHVILSCVALYATTVTHFGDEDHVLQINKAIGLSLLISAIVVDFIVAVALCAQLWQCRTRSGVKTTQQAIDSLLAWTINTGLLTSAASIMMVIFFVTMANFAWLTMLLVIPRLFANSMIASLNGRNKFRNNDNTHLFVAGVQSSPGGSNNDRKFPAAIAIEMSRTQEVVHDPADTKV</sequence>
<evidence type="ECO:0000313" key="3">
    <source>
        <dbReference type="EMBL" id="KAF7331003.1"/>
    </source>
</evidence>
<feature type="transmembrane region" description="Helical" evidence="1">
    <location>
        <begin position="59"/>
        <end position="79"/>
    </location>
</feature>
<dbReference type="AlphaFoldDB" id="A0A8H7CCZ0"/>
<feature type="transmembrane region" description="Helical" evidence="1">
    <location>
        <begin position="99"/>
        <end position="120"/>
    </location>
</feature>
<keyword evidence="1" id="KW-0812">Transmembrane</keyword>
<dbReference type="InterPro" id="IPR045339">
    <property type="entry name" value="DUF6534"/>
</dbReference>
<dbReference type="PANTHER" id="PTHR40465:SF1">
    <property type="entry name" value="DUF6534 DOMAIN-CONTAINING PROTEIN"/>
    <property type="match status" value="1"/>
</dbReference>
<keyword evidence="1" id="KW-0472">Membrane</keyword>
<reference evidence="3" key="1">
    <citation type="submission" date="2020-05" db="EMBL/GenBank/DDBJ databases">
        <title>Mycena genomes resolve the evolution of fungal bioluminescence.</title>
        <authorList>
            <person name="Tsai I.J."/>
        </authorList>
    </citation>
    <scope>NUCLEOTIDE SEQUENCE</scope>
    <source>
        <strain evidence="3">CCC161011</strain>
    </source>
</reference>
<evidence type="ECO:0000259" key="2">
    <source>
        <dbReference type="Pfam" id="PF20152"/>
    </source>
</evidence>
<feature type="domain" description="DUF6534" evidence="2">
    <location>
        <begin position="107"/>
        <end position="194"/>
    </location>
</feature>
<organism evidence="3 4">
    <name type="scientific">Mycena venus</name>
    <dbReference type="NCBI Taxonomy" id="2733690"/>
    <lineage>
        <taxon>Eukaryota</taxon>
        <taxon>Fungi</taxon>
        <taxon>Dikarya</taxon>
        <taxon>Basidiomycota</taxon>
        <taxon>Agaricomycotina</taxon>
        <taxon>Agaricomycetes</taxon>
        <taxon>Agaricomycetidae</taxon>
        <taxon>Agaricales</taxon>
        <taxon>Marasmiineae</taxon>
        <taxon>Mycenaceae</taxon>
        <taxon>Mycena</taxon>
    </lineage>
</organism>
<protein>
    <submittedName>
        <fullName evidence="3">Saposin B-type domain-containing protein</fullName>
    </submittedName>
</protein>
<name>A0A8H7CCZ0_9AGAR</name>
<dbReference type="PANTHER" id="PTHR40465">
    <property type="entry name" value="CHROMOSOME 1, WHOLE GENOME SHOTGUN SEQUENCE"/>
    <property type="match status" value="1"/>
</dbReference>
<feature type="transmembrane region" description="Helical" evidence="1">
    <location>
        <begin position="141"/>
        <end position="163"/>
    </location>
</feature>
<keyword evidence="1" id="KW-1133">Transmembrane helix</keyword>
<comment type="caution">
    <text evidence="3">The sequence shown here is derived from an EMBL/GenBank/DDBJ whole genome shotgun (WGS) entry which is preliminary data.</text>
</comment>
<evidence type="ECO:0000313" key="4">
    <source>
        <dbReference type="Proteomes" id="UP000620124"/>
    </source>
</evidence>
<dbReference type="OrthoDB" id="2868589at2759"/>
<dbReference type="Pfam" id="PF20152">
    <property type="entry name" value="DUF6534"/>
    <property type="match status" value="1"/>
</dbReference>
<dbReference type="EMBL" id="JACAZI010000032">
    <property type="protein sequence ID" value="KAF7331003.1"/>
    <property type="molecule type" value="Genomic_DNA"/>
</dbReference>
<feature type="transmembrane region" description="Helical" evidence="1">
    <location>
        <begin position="169"/>
        <end position="190"/>
    </location>
</feature>
<gene>
    <name evidence="3" type="ORF">MVEN_02440500</name>
</gene>
<proteinExistence type="predicted"/>
<keyword evidence="4" id="KW-1185">Reference proteome</keyword>
<dbReference type="Proteomes" id="UP000620124">
    <property type="component" value="Unassembled WGS sequence"/>
</dbReference>
<evidence type="ECO:0000256" key="1">
    <source>
        <dbReference type="SAM" id="Phobius"/>
    </source>
</evidence>